<dbReference type="AlphaFoldDB" id="A0A7I7L333"/>
<evidence type="ECO:0000313" key="5">
    <source>
        <dbReference type="EMBL" id="BBX48399.1"/>
    </source>
</evidence>
<dbReference type="Gene3D" id="1.10.10.2840">
    <property type="entry name" value="PucR C-terminal helix-turn-helix domain"/>
    <property type="match status" value="1"/>
</dbReference>
<accession>A0A7I7L333</accession>
<evidence type="ECO:0000259" key="2">
    <source>
        <dbReference type="Pfam" id="PF13556"/>
    </source>
</evidence>
<evidence type="ECO:0000256" key="1">
    <source>
        <dbReference type="ARBA" id="ARBA00006754"/>
    </source>
</evidence>
<evidence type="ECO:0000259" key="3">
    <source>
        <dbReference type="Pfam" id="PF14361"/>
    </source>
</evidence>
<dbReference type="Proteomes" id="UP000465866">
    <property type="component" value="Chromosome"/>
</dbReference>
<dbReference type="Pfam" id="PF17853">
    <property type="entry name" value="GGDEF_2"/>
    <property type="match status" value="1"/>
</dbReference>
<dbReference type="RefSeq" id="WP_163780154.1">
    <property type="nucleotide sequence ID" value="NZ_AP022569.1"/>
</dbReference>
<dbReference type="Pfam" id="PF14361">
    <property type="entry name" value="RsbRD_N"/>
    <property type="match status" value="1"/>
</dbReference>
<proteinExistence type="inferred from homology"/>
<dbReference type="EMBL" id="AP022569">
    <property type="protein sequence ID" value="BBX48399.1"/>
    <property type="molecule type" value="Genomic_DNA"/>
</dbReference>
<sequence>MPADSVEAQLAELGAALLSRADELADTMLALMRSEVGFHRSVALVSDDELRTTVRTHLDFILGAFGATTICYDTRAAAETGRNRAAAGVPLAAVMDSYRMCARFIWDELRAEAARRDTVTDAGVVGASSAMWLVLDEFTTAMVTGYQEEMARQFVGRQQERSAMVQALIDGRLTDTVDMWNTADTLRISLQGPYLVVCAELASIGRSVLPDIEARLLAQGIFSAWRLQPDIEIGILHLGPAGSLDAVVELLRGYVSTRVGISPPILDLAETASALRYARIAMTGSRPERSPVTIFDRDVMAVTAAAAPEVMSRIAENVLGPLDDLPRHERDALLDTLDAWFDNGGSAERAANVLYVHPNTVRQRLRKLEQYTGRALGDPRAAAELCIALETRYRATP</sequence>
<dbReference type="PANTHER" id="PTHR33744">
    <property type="entry name" value="CARBOHYDRATE DIACID REGULATOR"/>
    <property type="match status" value="1"/>
</dbReference>
<dbReference type="InterPro" id="IPR042070">
    <property type="entry name" value="PucR_C-HTH_sf"/>
</dbReference>
<dbReference type="InterPro" id="IPR025736">
    <property type="entry name" value="PucR_C-HTH_dom"/>
</dbReference>
<protein>
    <recommendedName>
        <fullName evidence="7">PucR family transcriptional regulator</fullName>
    </recommendedName>
</protein>
<feature type="domain" description="RsbT co-antagonist protein RsbRD N-terminal" evidence="3">
    <location>
        <begin position="22"/>
        <end position="161"/>
    </location>
</feature>
<dbReference type="KEGG" id="mcoo:MCOO_44140"/>
<comment type="similarity">
    <text evidence="1">Belongs to the CdaR family.</text>
</comment>
<dbReference type="InterPro" id="IPR041522">
    <property type="entry name" value="CdaR_GGDEF"/>
</dbReference>
<evidence type="ECO:0000259" key="4">
    <source>
        <dbReference type="Pfam" id="PF17853"/>
    </source>
</evidence>
<dbReference type="Pfam" id="PF13556">
    <property type="entry name" value="HTH_30"/>
    <property type="match status" value="1"/>
</dbReference>
<feature type="domain" description="PucR C-terminal helix-turn-helix" evidence="2">
    <location>
        <begin position="333"/>
        <end position="390"/>
    </location>
</feature>
<evidence type="ECO:0008006" key="7">
    <source>
        <dbReference type="Google" id="ProtNLM"/>
    </source>
</evidence>
<name>A0A7I7L333_9MYCO</name>
<dbReference type="InterPro" id="IPR025751">
    <property type="entry name" value="RsbRD_N_dom"/>
</dbReference>
<dbReference type="PANTHER" id="PTHR33744:SF1">
    <property type="entry name" value="DNA-BINDING TRANSCRIPTIONAL ACTIVATOR ADER"/>
    <property type="match status" value="1"/>
</dbReference>
<evidence type="ECO:0000313" key="6">
    <source>
        <dbReference type="Proteomes" id="UP000465866"/>
    </source>
</evidence>
<reference evidence="5 6" key="1">
    <citation type="journal article" date="2019" name="Emerg. Microbes Infect.">
        <title>Comprehensive subspecies identification of 175 nontuberculous mycobacteria species based on 7547 genomic profiles.</title>
        <authorList>
            <person name="Matsumoto Y."/>
            <person name="Kinjo T."/>
            <person name="Motooka D."/>
            <person name="Nabeya D."/>
            <person name="Jung N."/>
            <person name="Uechi K."/>
            <person name="Horii T."/>
            <person name="Iida T."/>
            <person name="Fujita J."/>
            <person name="Nakamura S."/>
        </authorList>
    </citation>
    <scope>NUCLEOTIDE SEQUENCE [LARGE SCALE GENOMIC DNA]</scope>
    <source>
        <strain evidence="5 6">JCM 12404</strain>
    </source>
</reference>
<dbReference type="InterPro" id="IPR051448">
    <property type="entry name" value="CdaR-like_regulators"/>
</dbReference>
<gene>
    <name evidence="5" type="ORF">MCOO_44140</name>
</gene>
<keyword evidence="6" id="KW-1185">Reference proteome</keyword>
<feature type="domain" description="CdaR GGDEF-like" evidence="4">
    <location>
        <begin position="171"/>
        <end position="282"/>
    </location>
</feature>
<organism evidence="5 6">
    <name type="scientific">Mycobacterium cookii</name>
    <dbReference type="NCBI Taxonomy" id="1775"/>
    <lineage>
        <taxon>Bacteria</taxon>
        <taxon>Bacillati</taxon>
        <taxon>Actinomycetota</taxon>
        <taxon>Actinomycetes</taxon>
        <taxon>Mycobacteriales</taxon>
        <taxon>Mycobacteriaceae</taxon>
        <taxon>Mycobacterium</taxon>
    </lineage>
</organism>